<keyword evidence="2" id="KW-1003">Cell membrane</keyword>
<keyword evidence="8" id="KW-1185">Reference proteome</keyword>
<dbReference type="GO" id="GO:0005886">
    <property type="term" value="C:plasma membrane"/>
    <property type="evidence" value="ECO:0007669"/>
    <property type="project" value="UniProtKB-ARBA"/>
</dbReference>
<keyword evidence="3 6" id="KW-0812">Transmembrane</keyword>
<feature type="transmembrane region" description="Helical" evidence="6">
    <location>
        <begin position="56"/>
        <end position="74"/>
    </location>
</feature>
<evidence type="ECO:0000313" key="8">
    <source>
        <dbReference type="Proteomes" id="UP000317036"/>
    </source>
</evidence>
<dbReference type="Proteomes" id="UP000317036">
    <property type="component" value="Unassembled WGS sequence"/>
</dbReference>
<name>A0A559KEN5_9BACL</name>
<organism evidence="7 8">
    <name type="scientific">Paenibacillus cremeus</name>
    <dbReference type="NCBI Taxonomy" id="2163881"/>
    <lineage>
        <taxon>Bacteria</taxon>
        <taxon>Bacillati</taxon>
        <taxon>Bacillota</taxon>
        <taxon>Bacilli</taxon>
        <taxon>Bacillales</taxon>
        <taxon>Paenibacillaceae</taxon>
        <taxon>Paenibacillus</taxon>
    </lineage>
</organism>
<evidence type="ECO:0000256" key="3">
    <source>
        <dbReference type="ARBA" id="ARBA00022692"/>
    </source>
</evidence>
<feature type="transmembrane region" description="Helical" evidence="6">
    <location>
        <begin position="95"/>
        <end position="116"/>
    </location>
</feature>
<dbReference type="InterPro" id="IPR051611">
    <property type="entry name" value="ECF_transporter_component"/>
</dbReference>
<evidence type="ECO:0000256" key="1">
    <source>
        <dbReference type="ARBA" id="ARBA00004141"/>
    </source>
</evidence>
<comment type="subcellular location">
    <subcellularLocation>
        <location evidence="1">Membrane</location>
        <topology evidence="1">Multi-pass membrane protein</topology>
    </subcellularLocation>
</comment>
<keyword evidence="4 6" id="KW-1133">Transmembrane helix</keyword>
<sequence length="243" mass="27917">MSLTITYPPLRIVAALLMIVIGVSVHHTETLLLLLAVGQGWIGVYRVPLSQFWRRLRLAVPFILFSFVFFSFYEHGAMISIAPFLQISVDGLGKAFVYSARLVFTLQVLTLLFNGMPLPVFFQSLVQLKLPGIFVELMLFTLRFMEVIRDEALRMLQALRSRGMQRKTFFSLSAYLILSRLLGSLLLRSFQRSERIYMGMMSRGYRGIPPAQDLEPYQSTDIARLLLWVLPVLGLWLLDLIYM</sequence>
<evidence type="ECO:0008006" key="9">
    <source>
        <dbReference type="Google" id="ProtNLM"/>
    </source>
</evidence>
<feature type="transmembrane region" description="Helical" evidence="6">
    <location>
        <begin position="222"/>
        <end position="242"/>
    </location>
</feature>
<evidence type="ECO:0000256" key="6">
    <source>
        <dbReference type="SAM" id="Phobius"/>
    </source>
</evidence>
<dbReference type="InterPro" id="IPR003339">
    <property type="entry name" value="ABC/ECF_trnsptr_transmembrane"/>
</dbReference>
<accession>A0A559KEN5</accession>
<dbReference type="OrthoDB" id="8585740at2"/>
<comment type="caution">
    <text evidence="7">The sequence shown here is derived from an EMBL/GenBank/DDBJ whole genome shotgun (WGS) entry which is preliminary data.</text>
</comment>
<dbReference type="CDD" id="cd16914">
    <property type="entry name" value="EcfT"/>
    <property type="match status" value="1"/>
</dbReference>
<dbReference type="AlphaFoldDB" id="A0A559KEN5"/>
<proteinExistence type="predicted"/>
<keyword evidence="5 6" id="KW-0472">Membrane</keyword>
<evidence type="ECO:0000256" key="5">
    <source>
        <dbReference type="ARBA" id="ARBA00023136"/>
    </source>
</evidence>
<dbReference type="PANTHER" id="PTHR34857:SF2">
    <property type="entry name" value="SLL0384 PROTEIN"/>
    <property type="match status" value="1"/>
</dbReference>
<evidence type="ECO:0000313" key="7">
    <source>
        <dbReference type="EMBL" id="TVY10573.1"/>
    </source>
</evidence>
<evidence type="ECO:0000256" key="2">
    <source>
        <dbReference type="ARBA" id="ARBA00022475"/>
    </source>
</evidence>
<dbReference type="EMBL" id="VNJI01000007">
    <property type="protein sequence ID" value="TVY10573.1"/>
    <property type="molecule type" value="Genomic_DNA"/>
</dbReference>
<evidence type="ECO:0000256" key="4">
    <source>
        <dbReference type="ARBA" id="ARBA00022989"/>
    </source>
</evidence>
<feature type="transmembrane region" description="Helical" evidence="6">
    <location>
        <begin position="12"/>
        <end position="36"/>
    </location>
</feature>
<feature type="transmembrane region" description="Helical" evidence="6">
    <location>
        <begin position="169"/>
        <end position="190"/>
    </location>
</feature>
<dbReference type="Pfam" id="PF02361">
    <property type="entry name" value="CbiQ"/>
    <property type="match status" value="1"/>
</dbReference>
<dbReference type="PANTHER" id="PTHR34857">
    <property type="entry name" value="SLL0384 PROTEIN"/>
    <property type="match status" value="1"/>
</dbReference>
<reference evidence="7 8" key="1">
    <citation type="submission" date="2019-07" db="EMBL/GenBank/DDBJ databases">
        <authorList>
            <person name="Kim J."/>
        </authorList>
    </citation>
    <scope>NUCLEOTIDE SEQUENCE [LARGE SCALE GENOMIC DNA]</scope>
    <source>
        <strain evidence="7 8">JC52</strain>
    </source>
</reference>
<gene>
    <name evidence="7" type="ORF">FPZ49_07505</name>
</gene>
<protein>
    <recommendedName>
        <fullName evidence="9">Cobalt ECF transporter T component CbiQ</fullName>
    </recommendedName>
</protein>